<evidence type="ECO:0000259" key="5">
    <source>
        <dbReference type="Pfam" id="PF00149"/>
    </source>
</evidence>
<protein>
    <recommendedName>
        <fullName evidence="5">Calcineurin-like phosphoesterase domain-containing protein</fullName>
    </recommendedName>
</protein>
<dbReference type="EMBL" id="LAZR01000043">
    <property type="protein sequence ID" value="KKO00025.1"/>
    <property type="molecule type" value="Genomic_DNA"/>
</dbReference>
<name>A0A0F9V7S0_9ZZZZ</name>
<keyword evidence="2" id="KW-0378">Hydrolase</keyword>
<dbReference type="SUPFAM" id="SSF56300">
    <property type="entry name" value="Metallo-dependent phosphatases"/>
    <property type="match status" value="1"/>
</dbReference>
<dbReference type="InterPro" id="IPR050884">
    <property type="entry name" value="CNP_phosphodiesterase-III"/>
</dbReference>
<dbReference type="NCBIfam" id="NF008359">
    <property type="entry name" value="PRK11148.1"/>
    <property type="match status" value="1"/>
</dbReference>
<dbReference type="CDD" id="cd07402">
    <property type="entry name" value="MPP_GpdQ"/>
    <property type="match status" value="1"/>
</dbReference>
<gene>
    <name evidence="6" type="ORF">LCGC14_0131360</name>
</gene>
<evidence type="ECO:0000256" key="1">
    <source>
        <dbReference type="ARBA" id="ARBA00022723"/>
    </source>
</evidence>
<dbReference type="AlphaFoldDB" id="A0A0F9V7S0"/>
<reference evidence="6" key="1">
    <citation type="journal article" date="2015" name="Nature">
        <title>Complex archaea that bridge the gap between prokaryotes and eukaryotes.</title>
        <authorList>
            <person name="Spang A."/>
            <person name="Saw J.H."/>
            <person name="Jorgensen S.L."/>
            <person name="Zaremba-Niedzwiedzka K."/>
            <person name="Martijn J."/>
            <person name="Lind A.E."/>
            <person name="van Eijk R."/>
            <person name="Schleper C."/>
            <person name="Guy L."/>
            <person name="Ettema T.J."/>
        </authorList>
    </citation>
    <scope>NUCLEOTIDE SEQUENCE</scope>
</reference>
<dbReference type="PANTHER" id="PTHR42988">
    <property type="entry name" value="PHOSPHOHYDROLASE"/>
    <property type="match status" value="1"/>
</dbReference>
<dbReference type="PANTHER" id="PTHR42988:SF2">
    <property type="entry name" value="CYCLIC NUCLEOTIDE PHOSPHODIESTERASE CBUA0032-RELATED"/>
    <property type="match status" value="1"/>
</dbReference>
<feature type="domain" description="Calcineurin-like phosphoesterase" evidence="5">
    <location>
        <begin position="27"/>
        <end position="214"/>
    </location>
</feature>
<comment type="similarity">
    <text evidence="4">Belongs to the cyclic nucleotide phosphodiesterase class-III family.</text>
</comment>
<evidence type="ECO:0000256" key="4">
    <source>
        <dbReference type="ARBA" id="ARBA00025742"/>
    </source>
</evidence>
<dbReference type="InterPro" id="IPR004843">
    <property type="entry name" value="Calcineurin-like_PHP"/>
</dbReference>
<keyword evidence="1" id="KW-0479">Metal-binding</keyword>
<dbReference type="Pfam" id="PF00149">
    <property type="entry name" value="Metallophos"/>
    <property type="match status" value="1"/>
</dbReference>
<dbReference type="Gene3D" id="3.60.21.10">
    <property type="match status" value="1"/>
</dbReference>
<evidence type="ECO:0000256" key="2">
    <source>
        <dbReference type="ARBA" id="ARBA00022801"/>
    </source>
</evidence>
<organism evidence="6">
    <name type="scientific">marine sediment metagenome</name>
    <dbReference type="NCBI Taxonomy" id="412755"/>
    <lineage>
        <taxon>unclassified sequences</taxon>
        <taxon>metagenomes</taxon>
        <taxon>ecological metagenomes</taxon>
    </lineage>
</organism>
<keyword evidence="3" id="KW-0408">Iron</keyword>
<dbReference type="InterPro" id="IPR026575">
    <property type="entry name" value="GpdQ/CpdA-like"/>
</dbReference>
<sequence length="283" mass="30668">MIGAGKEISNGVPMSLAESAGTDYVCILQLTDSHLFAGDSGDLLGLDTLDSLNSVIDLVLDEISRMDLVLATGDITQDGSEDAYRRFIAASLRLPAPCHWIPGNHDNAVLMRQLGAASGLSRDWVDIGNWRIVLLDSSVSGSVAGRLADNQLQRLDDALATAGERHILVCLHHHPVDIGCDWMQPIGLQNADALFSRFTEQTAVKAVLWGHVHQEFDGKREGVRLLASPSTCVQFAADSEDFATDTLAPGYRWLRLYDDGRIETEVSRLPPGSYLPEPGASGY</sequence>
<evidence type="ECO:0000256" key="3">
    <source>
        <dbReference type="ARBA" id="ARBA00023004"/>
    </source>
</evidence>
<dbReference type="GO" id="GO:0046872">
    <property type="term" value="F:metal ion binding"/>
    <property type="evidence" value="ECO:0007669"/>
    <property type="project" value="UniProtKB-KW"/>
</dbReference>
<accession>A0A0F9V7S0</accession>
<dbReference type="GO" id="GO:0004112">
    <property type="term" value="F:cyclic-nucleotide phosphodiesterase activity"/>
    <property type="evidence" value="ECO:0007669"/>
    <property type="project" value="InterPro"/>
</dbReference>
<evidence type="ECO:0000313" key="6">
    <source>
        <dbReference type="EMBL" id="KKO00025.1"/>
    </source>
</evidence>
<comment type="caution">
    <text evidence="6">The sequence shown here is derived from an EMBL/GenBank/DDBJ whole genome shotgun (WGS) entry which is preliminary data.</text>
</comment>
<dbReference type="InterPro" id="IPR029052">
    <property type="entry name" value="Metallo-depent_PP-like"/>
</dbReference>
<proteinExistence type="inferred from homology"/>